<dbReference type="InterPro" id="IPR008107">
    <property type="entry name" value="Mycoplasma_p48"/>
</dbReference>
<dbReference type="PROSITE" id="PS51257">
    <property type="entry name" value="PROKAR_LIPOPROTEIN"/>
    <property type="match status" value="1"/>
</dbReference>
<name>A0A939HBS9_9CLOT</name>
<feature type="signal peptide" evidence="6">
    <location>
        <begin position="1"/>
        <end position="25"/>
    </location>
</feature>
<evidence type="ECO:0000256" key="1">
    <source>
        <dbReference type="ARBA" id="ARBA00004236"/>
    </source>
</evidence>
<comment type="caution">
    <text evidence="8">The sequence shown here is derived from an EMBL/GenBank/DDBJ whole genome shotgun (WGS) entry which is preliminary data.</text>
</comment>
<keyword evidence="4" id="KW-0472">Membrane</keyword>
<dbReference type="Proteomes" id="UP000664218">
    <property type="component" value="Unassembled WGS sequence"/>
</dbReference>
<dbReference type="PRINTS" id="PR01733">
    <property type="entry name" value="LIPPROTEIN48"/>
</dbReference>
<reference evidence="8" key="1">
    <citation type="submission" date="2021-03" db="EMBL/GenBank/DDBJ databases">
        <title>Proteiniclasticum marinus sp. nov., isolated from tidal flat sediment.</title>
        <authorList>
            <person name="Namirimu T."/>
            <person name="Yang J.-A."/>
            <person name="Yang S.-H."/>
            <person name="Kim Y.-J."/>
            <person name="Kwon K.K."/>
        </authorList>
    </citation>
    <scope>NUCLEOTIDE SEQUENCE</scope>
    <source>
        <strain evidence="8">SCR006</strain>
    </source>
</reference>
<keyword evidence="3 6" id="KW-0732">Signal</keyword>
<feature type="chain" id="PRO_5037945956" evidence="6">
    <location>
        <begin position="26"/>
        <end position="393"/>
    </location>
</feature>
<dbReference type="Pfam" id="PF02608">
    <property type="entry name" value="Bmp"/>
    <property type="match status" value="1"/>
</dbReference>
<keyword evidence="5" id="KW-0449">Lipoprotein</keyword>
<proteinExistence type="predicted"/>
<protein>
    <submittedName>
        <fullName evidence="8">BMP family ABC transporter substrate-binding protein</fullName>
    </submittedName>
</protein>
<keyword evidence="2" id="KW-1003">Cell membrane</keyword>
<feature type="domain" description="ABC transporter substrate-binding protein PnrA-like" evidence="7">
    <location>
        <begin position="47"/>
        <end position="372"/>
    </location>
</feature>
<dbReference type="PANTHER" id="PTHR34296:SF2">
    <property type="entry name" value="ABC TRANSPORTER GUANOSINE-BINDING PROTEIN NUPN"/>
    <property type="match status" value="1"/>
</dbReference>
<dbReference type="PANTHER" id="PTHR34296">
    <property type="entry name" value="TRANSCRIPTIONAL ACTIVATOR PROTEIN MED"/>
    <property type="match status" value="1"/>
</dbReference>
<organism evidence="8 9">
    <name type="scientific">Proteiniclasticum aestuarii</name>
    <dbReference type="NCBI Taxonomy" id="2817862"/>
    <lineage>
        <taxon>Bacteria</taxon>
        <taxon>Bacillati</taxon>
        <taxon>Bacillota</taxon>
        <taxon>Clostridia</taxon>
        <taxon>Eubacteriales</taxon>
        <taxon>Clostridiaceae</taxon>
        <taxon>Proteiniclasticum</taxon>
    </lineage>
</organism>
<dbReference type="RefSeq" id="WP_207599618.1">
    <property type="nucleotide sequence ID" value="NZ_JAFNJU010000006.1"/>
</dbReference>
<evidence type="ECO:0000256" key="5">
    <source>
        <dbReference type="ARBA" id="ARBA00023288"/>
    </source>
</evidence>
<dbReference type="Gene3D" id="3.40.50.2300">
    <property type="match status" value="2"/>
</dbReference>
<evidence type="ECO:0000256" key="6">
    <source>
        <dbReference type="SAM" id="SignalP"/>
    </source>
</evidence>
<dbReference type="CDD" id="cd06354">
    <property type="entry name" value="PBP1_PrnA-like"/>
    <property type="match status" value="1"/>
</dbReference>
<comment type="subcellular location">
    <subcellularLocation>
        <location evidence="1">Cell membrane</location>
    </subcellularLocation>
</comment>
<evidence type="ECO:0000259" key="7">
    <source>
        <dbReference type="Pfam" id="PF02608"/>
    </source>
</evidence>
<dbReference type="InterPro" id="IPR050957">
    <property type="entry name" value="BMP_lipoprotein"/>
</dbReference>
<gene>
    <name evidence="8" type="ORF">J3A84_08645</name>
</gene>
<evidence type="ECO:0000256" key="2">
    <source>
        <dbReference type="ARBA" id="ARBA00022475"/>
    </source>
</evidence>
<sequence length="393" mass="41850">MKKTNLVKKIAATFMMSIMLMTAVACGSVDDEKKDLGVALITSAAGPNDNGYNASAIDGLEKMKKDMGIDYRVVETTDIPGSLDELAKAGYKLIFSLEYNFDALINGVGGSKPLAEQYPDTTFVVFNENPNVKEDGTPMHDNVVSVLFDVHQASFLAGALSVLVNENKDELFEAGDYSFTEGDAGRKVGFFGGTKSNGITVFSYGYAEGINYEAEKLDVNYSFITDYNVGFSDSAAGSTKANTFYSDGANIIISVAGAVGDGVTSKAKEVKKLAIEVDANKDANQPGHILTSVLKNTEVPVYSIAQKFKDGNLSEIAGEALYYDLGSMATGITDLATIESFVKASGEAKWAEIKAEIEDVKSKIVSGEIKVTNAQIGEEIDFGSLTHLSTSGN</sequence>
<dbReference type="AlphaFoldDB" id="A0A939HBS9"/>
<dbReference type="InterPro" id="IPR003760">
    <property type="entry name" value="PnrA-like"/>
</dbReference>
<evidence type="ECO:0000313" key="8">
    <source>
        <dbReference type="EMBL" id="MBO1265091.1"/>
    </source>
</evidence>
<evidence type="ECO:0000256" key="3">
    <source>
        <dbReference type="ARBA" id="ARBA00022729"/>
    </source>
</evidence>
<keyword evidence="9" id="KW-1185">Reference proteome</keyword>
<evidence type="ECO:0000256" key="4">
    <source>
        <dbReference type="ARBA" id="ARBA00023136"/>
    </source>
</evidence>
<evidence type="ECO:0000313" key="9">
    <source>
        <dbReference type="Proteomes" id="UP000664218"/>
    </source>
</evidence>
<accession>A0A939HBS9</accession>
<dbReference type="GO" id="GO:0005886">
    <property type="term" value="C:plasma membrane"/>
    <property type="evidence" value="ECO:0007669"/>
    <property type="project" value="UniProtKB-SubCell"/>
</dbReference>
<dbReference type="EMBL" id="JAFNJU010000006">
    <property type="protein sequence ID" value="MBO1265091.1"/>
    <property type="molecule type" value="Genomic_DNA"/>
</dbReference>